<dbReference type="Pfam" id="PF00581">
    <property type="entry name" value="Rhodanese"/>
    <property type="match status" value="2"/>
</dbReference>
<dbReference type="PANTHER" id="PTHR43855">
    <property type="entry name" value="THIOSULFATE SULFURTRANSFERASE"/>
    <property type="match status" value="1"/>
</dbReference>
<dbReference type="Gene3D" id="3.40.250.10">
    <property type="entry name" value="Rhodanese-like domain"/>
    <property type="match status" value="2"/>
</dbReference>
<keyword evidence="1" id="KW-0677">Repeat</keyword>
<reference evidence="3" key="1">
    <citation type="submission" date="2018-06" db="EMBL/GenBank/DDBJ databases">
        <authorList>
            <person name="Zhirakovskaya E."/>
        </authorList>
    </citation>
    <scope>NUCLEOTIDE SEQUENCE</scope>
</reference>
<gene>
    <name evidence="3" type="ORF">MNBD_GAMMA20-1024</name>
</gene>
<dbReference type="InterPro" id="IPR051126">
    <property type="entry name" value="Thiosulfate_sulfurtransferase"/>
</dbReference>
<dbReference type="InterPro" id="IPR001763">
    <property type="entry name" value="Rhodanese-like_dom"/>
</dbReference>
<organism evidence="3">
    <name type="scientific">hydrothermal vent metagenome</name>
    <dbReference type="NCBI Taxonomy" id="652676"/>
    <lineage>
        <taxon>unclassified sequences</taxon>
        <taxon>metagenomes</taxon>
        <taxon>ecological metagenomes</taxon>
    </lineage>
</organism>
<dbReference type="AlphaFoldDB" id="A0A3B0ZWJ1"/>
<protein>
    <recommendedName>
        <fullName evidence="2">Rhodanese domain-containing protein</fullName>
    </recommendedName>
</protein>
<dbReference type="CDD" id="cd01449">
    <property type="entry name" value="TST_Repeat_2"/>
    <property type="match status" value="1"/>
</dbReference>
<dbReference type="SMART" id="SM00450">
    <property type="entry name" value="RHOD"/>
    <property type="match status" value="2"/>
</dbReference>
<evidence type="ECO:0000256" key="1">
    <source>
        <dbReference type="ARBA" id="ARBA00022737"/>
    </source>
</evidence>
<name>A0A3B0ZWJ1_9ZZZZ</name>
<dbReference type="EMBL" id="UOFU01000135">
    <property type="protein sequence ID" value="VAW97965.1"/>
    <property type="molecule type" value="Genomic_DNA"/>
</dbReference>
<dbReference type="InterPro" id="IPR036873">
    <property type="entry name" value="Rhodanese-like_dom_sf"/>
</dbReference>
<dbReference type="SUPFAM" id="SSF52821">
    <property type="entry name" value="Rhodanese/Cell cycle control phosphatase"/>
    <property type="match status" value="2"/>
</dbReference>
<accession>A0A3B0ZWJ1</accession>
<feature type="domain" description="Rhodanese" evidence="2">
    <location>
        <begin position="205"/>
        <end position="321"/>
    </location>
</feature>
<dbReference type="PROSITE" id="PS50206">
    <property type="entry name" value="RHODANESE_3"/>
    <property type="match status" value="2"/>
</dbReference>
<dbReference type="CDD" id="cd01448">
    <property type="entry name" value="TST_Repeat_1"/>
    <property type="match status" value="1"/>
</dbReference>
<dbReference type="PANTHER" id="PTHR43855:SF1">
    <property type="entry name" value="THIOSULFATE SULFURTRANSFERASE"/>
    <property type="match status" value="1"/>
</dbReference>
<sequence length="326" mass="36187">MNTIVKLCTLATVFLASGVLSATTLPGPLVDGAWLEKNLAGVTILDVRNDIKSFTTAPTYSRNMKTGQQRLTRIGGHIPGALITSYKHVRRTRQIDGDRVTRMLPEQKDFEYFMQLVGLNKDSTVVIVSKGESVGDITMATRLYWQLKYYGQDNLAILDGGMAGWLMDKREVSTDGKRPPQGNWKITTERKELLATGDEVAAVVETGTAQLVDTRSLALYLGTYKKSYVYSKGHIPGAKPFPNEMLTYPSAPAVFTPLKNLRTLAAELKIDTDKNIITYCNSGHLASGSWFIFSELMGNKNVKLYDGSMHQWTLEKRPVTALKLEL</sequence>
<feature type="domain" description="Rhodanese" evidence="2">
    <location>
        <begin position="38"/>
        <end position="174"/>
    </location>
</feature>
<evidence type="ECO:0000313" key="3">
    <source>
        <dbReference type="EMBL" id="VAW97965.1"/>
    </source>
</evidence>
<evidence type="ECO:0000259" key="2">
    <source>
        <dbReference type="PROSITE" id="PS50206"/>
    </source>
</evidence>
<proteinExistence type="predicted"/>